<dbReference type="NCBIfam" id="TIGR02292">
    <property type="entry name" value="ygfB_yecA"/>
    <property type="match status" value="1"/>
</dbReference>
<dbReference type="Pfam" id="PF03695">
    <property type="entry name" value="UPF0149"/>
    <property type="match status" value="1"/>
</dbReference>
<gene>
    <name evidence="1" type="ordered locus">MEALZ_2195</name>
</gene>
<keyword evidence="2" id="KW-1185">Reference proteome</keyword>
<dbReference type="Proteomes" id="UP000008315">
    <property type="component" value="Chromosome"/>
</dbReference>
<dbReference type="SUPFAM" id="SSF101327">
    <property type="entry name" value="YgfB-like"/>
    <property type="match status" value="1"/>
</dbReference>
<dbReference type="InterPro" id="IPR004027">
    <property type="entry name" value="SEC_C_motif"/>
</dbReference>
<dbReference type="Pfam" id="PF02810">
    <property type="entry name" value="SEC-C"/>
    <property type="match status" value="1"/>
</dbReference>
<evidence type="ECO:0008006" key="3">
    <source>
        <dbReference type="Google" id="ProtNLM"/>
    </source>
</evidence>
<organism evidence="1 2">
    <name type="scientific">Methylotuvimicrobium alcaliphilum (strain DSM 19304 / NCIMB 14124 / VKM B-2133 / 20Z)</name>
    <name type="common">Methylomicrobium alcaliphilum</name>
    <dbReference type="NCBI Taxonomy" id="1091494"/>
    <lineage>
        <taxon>Bacteria</taxon>
        <taxon>Pseudomonadati</taxon>
        <taxon>Pseudomonadota</taxon>
        <taxon>Gammaproteobacteria</taxon>
        <taxon>Methylococcales</taxon>
        <taxon>Methylococcaceae</taxon>
        <taxon>Methylotuvimicrobium</taxon>
    </lineage>
</organism>
<dbReference type="SUPFAM" id="SSF103642">
    <property type="entry name" value="Sec-C motif"/>
    <property type="match status" value="1"/>
</dbReference>
<reference evidence="2" key="1">
    <citation type="journal article" date="2012" name="J. Bacteriol.">
        <title>Genome sequence of the haloalkaliphilic methanotrophic bacterium Methylomicrobium alcaliphilum 20Z.</title>
        <authorList>
            <person name="Vuilleumier S."/>
            <person name="Khmelenina V.N."/>
            <person name="Bringel F."/>
            <person name="Reshetnikov A.S."/>
            <person name="Lajus A."/>
            <person name="Mangenot S."/>
            <person name="Rouy Z."/>
            <person name="Op den Camp H.J."/>
            <person name="Jetten M.S."/>
            <person name="Dispirito A.A."/>
            <person name="Dunfield P."/>
            <person name="Klotz M.G."/>
            <person name="Semrau J.D."/>
            <person name="Stein L.Y."/>
            <person name="Barbe V."/>
            <person name="Medigue C."/>
            <person name="Trotsenko Y.A."/>
            <person name="Kalyuzhnaya M.G."/>
        </authorList>
    </citation>
    <scope>NUCLEOTIDE SEQUENCE [LARGE SCALE GENOMIC DNA]</scope>
    <source>
        <strain evidence="2">DSM 19304 / NCIMB 14124 / VKM B-2133 / 20Z</strain>
    </source>
</reference>
<name>G4STC8_META2</name>
<dbReference type="PATRIC" id="fig|271065.3.peg.2258"/>
<dbReference type="InterPro" id="IPR036255">
    <property type="entry name" value="YgfB-like_sf"/>
</dbReference>
<dbReference type="KEGG" id="mah:MEALZ_2195"/>
<evidence type="ECO:0000313" key="2">
    <source>
        <dbReference type="Proteomes" id="UP000008315"/>
    </source>
</evidence>
<accession>G4STC8</accession>
<sequence>MASVPHSIKQKMIKHKLLDKLIDELNGIVPEADHFNLFELRGFFYAMAITPPSILPEQWENCFFYHRTPDFELKHIENLMSAAFDVYDAYVQLRVSGQLKFPFDIENLKGKQFDWTQQWCTGFWTGLALCKEFWLGDDKDTVDADAYWDDIARNARLFEVLITRDFSKFPNIEQIKTNIIEEGKEPTDDCLFARLFVMIPFSVEILQHVIDDIEAELEEQKTLGQATSRPKIGRSTPCPCGSGKRLKNCCLS</sequence>
<proteinExistence type="predicted"/>
<dbReference type="EMBL" id="FO082060">
    <property type="protein sequence ID" value="CCE23881.1"/>
    <property type="molecule type" value="Genomic_DNA"/>
</dbReference>
<dbReference type="HOGENOM" id="CLU_078487_0_0_6"/>
<dbReference type="InterPro" id="IPR011978">
    <property type="entry name" value="YgfB-like"/>
</dbReference>
<protein>
    <recommendedName>
        <fullName evidence="3">YecA family protein</fullName>
    </recommendedName>
</protein>
<dbReference type="Gene3D" id="3.10.450.50">
    <property type="match status" value="1"/>
</dbReference>
<dbReference type="STRING" id="1091494.MEALZ_2195"/>
<dbReference type="AlphaFoldDB" id="G4STC8"/>
<evidence type="ECO:0000313" key="1">
    <source>
        <dbReference type="EMBL" id="CCE23881.1"/>
    </source>
</evidence>